<gene>
    <name evidence="1" type="ORF">GCM10017653_41110</name>
</gene>
<organism evidence="1 2">
    <name type="scientific">Ancylobacter defluvii</name>
    <dbReference type="NCBI Taxonomy" id="1282440"/>
    <lineage>
        <taxon>Bacteria</taxon>
        <taxon>Pseudomonadati</taxon>
        <taxon>Pseudomonadota</taxon>
        <taxon>Alphaproteobacteria</taxon>
        <taxon>Hyphomicrobiales</taxon>
        <taxon>Xanthobacteraceae</taxon>
        <taxon>Ancylobacter</taxon>
    </lineage>
</organism>
<protein>
    <submittedName>
        <fullName evidence="1">Uncharacterized protein</fullName>
    </submittedName>
</protein>
<proteinExistence type="predicted"/>
<dbReference type="Proteomes" id="UP001143330">
    <property type="component" value="Unassembled WGS sequence"/>
</dbReference>
<evidence type="ECO:0000313" key="1">
    <source>
        <dbReference type="EMBL" id="GLK86041.1"/>
    </source>
</evidence>
<keyword evidence="2" id="KW-1185">Reference proteome</keyword>
<comment type="caution">
    <text evidence="1">The sequence shown here is derived from an EMBL/GenBank/DDBJ whole genome shotgun (WGS) entry which is preliminary data.</text>
</comment>
<dbReference type="AlphaFoldDB" id="A0A9W6JY57"/>
<evidence type="ECO:0000313" key="2">
    <source>
        <dbReference type="Proteomes" id="UP001143330"/>
    </source>
</evidence>
<reference evidence="1" key="2">
    <citation type="submission" date="2023-01" db="EMBL/GenBank/DDBJ databases">
        <authorList>
            <person name="Sun Q."/>
            <person name="Evtushenko L."/>
        </authorList>
    </citation>
    <scope>NUCLEOTIDE SEQUENCE</scope>
    <source>
        <strain evidence="1">VKM B-2789</strain>
    </source>
</reference>
<dbReference type="EMBL" id="BSFM01000017">
    <property type="protein sequence ID" value="GLK86041.1"/>
    <property type="molecule type" value="Genomic_DNA"/>
</dbReference>
<sequence length="106" mass="11682">MPPRRHPRRHLTHPDEIVLRHVHEAGVRSAFRAGEQAGRSDVIAEERERALDIFAAMRSPELMPMALKMPETSLPAAKVIDILRIAGNPAPSAEAPATRSEVSPHT</sequence>
<accession>A0A9W6JY57</accession>
<name>A0A9W6JY57_9HYPH</name>
<reference evidence="1" key="1">
    <citation type="journal article" date="2014" name="Int. J. Syst. Evol. Microbiol.">
        <title>Complete genome sequence of Corynebacterium casei LMG S-19264T (=DSM 44701T), isolated from a smear-ripened cheese.</title>
        <authorList>
            <consortium name="US DOE Joint Genome Institute (JGI-PGF)"/>
            <person name="Walter F."/>
            <person name="Albersmeier A."/>
            <person name="Kalinowski J."/>
            <person name="Ruckert C."/>
        </authorList>
    </citation>
    <scope>NUCLEOTIDE SEQUENCE</scope>
    <source>
        <strain evidence="1">VKM B-2789</strain>
    </source>
</reference>